<reference evidence="1 2" key="1">
    <citation type="submission" date="2024-06" db="EMBL/GenBank/DDBJ databases">
        <title>The draft genome of Grus japonensis, version 3.</title>
        <authorList>
            <person name="Nabeshima K."/>
            <person name="Suzuki S."/>
            <person name="Onuma M."/>
        </authorList>
    </citation>
    <scope>NUCLEOTIDE SEQUENCE [LARGE SCALE GENOMIC DNA]</scope>
    <source>
        <strain evidence="1 2">451A</strain>
    </source>
</reference>
<dbReference type="GO" id="GO:0004860">
    <property type="term" value="F:protein kinase inhibitor activity"/>
    <property type="evidence" value="ECO:0007669"/>
    <property type="project" value="UniProtKB-KW"/>
</dbReference>
<keyword evidence="1" id="KW-0649">Protein kinase inhibitor</keyword>
<protein>
    <submittedName>
        <fullName evidence="1">cAMP-dependent protein kinase inhibitor alpha</fullName>
    </submittedName>
</protein>
<dbReference type="AlphaFoldDB" id="A0ABC9WGQ0"/>
<gene>
    <name evidence="1" type="ORF">GRJ2_000931300</name>
</gene>
<dbReference type="EMBL" id="BAAFJT010000002">
    <property type="protein sequence ID" value="GAB0184660.1"/>
    <property type="molecule type" value="Genomic_DNA"/>
</dbReference>
<comment type="caution">
    <text evidence="1">The sequence shown here is derived from an EMBL/GenBank/DDBJ whole genome shotgun (WGS) entry which is preliminary data.</text>
</comment>
<sequence>MMATWKQMKDGEKQSIVTYASKTIILFYVTGTSGKMTQGKADIDTGIECILSKFADDTKVSGVVDTPEGQDAIQRDLDKLKKWACVNLMRFNKAKCKVLHLSQSNPRYEYRLGDEGIESSPAEKDLGVLVDEKLHMSRQCVLTAQEANRILG</sequence>
<dbReference type="Proteomes" id="UP001623348">
    <property type="component" value="Unassembled WGS sequence"/>
</dbReference>
<accession>A0ABC9WGQ0</accession>
<evidence type="ECO:0000313" key="2">
    <source>
        <dbReference type="Proteomes" id="UP001623348"/>
    </source>
</evidence>
<proteinExistence type="predicted"/>
<dbReference type="PANTHER" id="PTHR33332">
    <property type="entry name" value="REVERSE TRANSCRIPTASE DOMAIN-CONTAINING PROTEIN"/>
    <property type="match status" value="1"/>
</dbReference>
<evidence type="ECO:0000313" key="1">
    <source>
        <dbReference type="EMBL" id="GAB0184660.1"/>
    </source>
</evidence>
<organism evidence="1 2">
    <name type="scientific">Grus japonensis</name>
    <name type="common">Japanese crane</name>
    <name type="synonym">Red-crowned crane</name>
    <dbReference type="NCBI Taxonomy" id="30415"/>
    <lineage>
        <taxon>Eukaryota</taxon>
        <taxon>Metazoa</taxon>
        <taxon>Chordata</taxon>
        <taxon>Craniata</taxon>
        <taxon>Vertebrata</taxon>
        <taxon>Euteleostomi</taxon>
        <taxon>Archelosauria</taxon>
        <taxon>Archosauria</taxon>
        <taxon>Dinosauria</taxon>
        <taxon>Saurischia</taxon>
        <taxon>Theropoda</taxon>
        <taxon>Coelurosauria</taxon>
        <taxon>Aves</taxon>
        <taxon>Neognathae</taxon>
        <taxon>Neoaves</taxon>
        <taxon>Gruiformes</taxon>
        <taxon>Gruidae</taxon>
        <taxon>Grus</taxon>
    </lineage>
</organism>
<name>A0ABC9WGQ0_GRUJA</name>
<keyword evidence="2" id="KW-1185">Reference proteome</keyword>